<dbReference type="InterPro" id="IPR043128">
    <property type="entry name" value="Rev_trsase/Diguanyl_cyclase"/>
</dbReference>
<evidence type="ECO:0000259" key="2">
    <source>
        <dbReference type="PROSITE" id="PS50887"/>
    </source>
</evidence>
<dbReference type="Proteomes" id="UP001432000">
    <property type="component" value="Chromosome"/>
</dbReference>
<dbReference type="PANTHER" id="PTHR45138:SF9">
    <property type="entry name" value="DIGUANYLATE CYCLASE DGCM-RELATED"/>
    <property type="match status" value="1"/>
</dbReference>
<dbReference type="InterPro" id="IPR050469">
    <property type="entry name" value="Diguanylate_Cyclase"/>
</dbReference>
<accession>A0ABZ2PLS0</accession>
<dbReference type="EMBL" id="CP147846">
    <property type="protein sequence ID" value="WXG67341.1"/>
    <property type="molecule type" value="Genomic_DNA"/>
</dbReference>
<feature type="transmembrane region" description="Helical" evidence="1">
    <location>
        <begin position="160"/>
        <end position="180"/>
    </location>
</feature>
<dbReference type="RefSeq" id="WP_338886820.1">
    <property type="nucleotide sequence ID" value="NZ_CP147846.1"/>
</dbReference>
<dbReference type="Gene3D" id="3.30.70.270">
    <property type="match status" value="1"/>
</dbReference>
<dbReference type="Pfam" id="PF00990">
    <property type="entry name" value="GGDEF"/>
    <property type="match status" value="1"/>
</dbReference>
<dbReference type="CDD" id="cd01949">
    <property type="entry name" value="GGDEF"/>
    <property type="match status" value="1"/>
</dbReference>
<gene>
    <name evidence="3" type="ORF">WDS16_19085</name>
</gene>
<dbReference type="EC" id="2.7.7.65" evidence="3"/>
<feature type="transmembrane region" description="Helical" evidence="1">
    <location>
        <begin position="89"/>
        <end position="106"/>
    </location>
</feature>
<dbReference type="SMART" id="SM00267">
    <property type="entry name" value="GGDEF"/>
    <property type="match status" value="1"/>
</dbReference>
<evidence type="ECO:0000313" key="4">
    <source>
        <dbReference type="Proteomes" id="UP001432000"/>
    </source>
</evidence>
<dbReference type="PROSITE" id="PS50887">
    <property type="entry name" value="GGDEF"/>
    <property type="match status" value="1"/>
</dbReference>
<evidence type="ECO:0000313" key="3">
    <source>
        <dbReference type="EMBL" id="WXG67341.1"/>
    </source>
</evidence>
<evidence type="ECO:0000256" key="1">
    <source>
        <dbReference type="SAM" id="Phobius"/>
    </source>
</evidence>
<feature type="transmembrane region" description="Helical" evidence="1">
    <location>
        <begin position="56"/>
        <end position="77"/>
    </location>
</feature>
<keyword evidence="4" id="KW-1185">Reference proteome</keyword>
<feature type="transmembrane region" description="Helical" evidence="1">
    <location>
        <begin position="136"/>
        <end position="154"/>
    </location>
</feature>
<proteinExistence type="predicted"/>
<keyword evidence="3" id="KW-0808">Transferase</keyword>
<protein>
    <submittedName>
        <fullName evidence="3">GGDEF domain-containing protein</fullName>
        <ecNumber evidence="3">2.7.7.65</ecNumber>
    </submittedName>
</protein>
<dbReference type="InterPro" id="IPR000160">
    <property type="entry name" value="GGDEF_dom"/>
</dbReference>
<keyword evidence="3" id="KW-0548">Nucleotidyltransferase</keyword>
<keyword evidence="1" id="KW-1133">Transmembrane helix</keyword>
<feature type="transmembrane region" description="Helical" evidence="1">
    <location>
        <begin position="32"/>
        <end position="50"/>
    </location>
</feature>
<feature type="domain" description="GGDEF" evidence="2">
    <location>
        <begin position="220"/>
        <end position="357"/>
    </location>
</feature>
<dbReference type="InterPro" id="IPR029787">
    <property type="entry name" value="Nucleotide_cyclase"/>
</dbReference>
<dbReference type="NCBIfam" id="TIGR00254">
    <property type="entry name" value="GGDEF"/>
    <property type="match status" value="1"/>
</dbReference>
<feature type="transmembrane region" description="Helical" evidence="1">
    <location>
        <begin position="112"/>
        <end position="129"/>
    </location>
</feature>
<reference evidence="3 4" key="1">
    <citation type="submission" date="2024-03" db="EMBL/GenBank/DDBJ databases">
        <title>Natural products discovery in diverse microorganisms through a two-stage MS feature dereplication strategy.</title>
        <authorList>
            <person name="Zhang R."/>
        </authorList>
    </citation>
    <scope>NUCLEOTIDE SEQUENCE [LARGE SCALE GENOMIC DNA]</scope>
    <source>
        <strain evidence="3 4">18930</strain>
    </source>
</reference>
<organism evidence="3 4">
    <name type="scientific">Rhodococcus sovatensis</name>
    <dbReference type="NCBI Taxonomy" id="1805840"/>
    <lineage>
        <taxon>Bacteria</taxon>
        <taxon>Bacillati</taxon>
        <taxon>Actinomycetota</taxon>
        <taxon>Actinomycetes</taxon>
        <taxon>Mycobacteriales</taxon>
        <taxon>Nocardiaceae</taxon>
        <taxon>Rhodococcus</taxon>
    </lineage>
</organism>
<dbReference type="GO" id="GO:0052621">
    <property type="term" value="F:diguanylate cyclase activity"/>
    <property type="evidence" value="ECO:0007669"/>
    <property type="project" value="UniProtKB-EC"/>
</dbReference>
<keyword evidence="1" id="KW-0812">Transmembrane</keyword>
<name>A0ABZ2PLS0_9NOCA</name>
<dbReference type="SUPFAM" id="SSF55073">
    <property type="entry name" value="Nucleotide cyclase"/>
    <property type="match status" value="1"/>
</dbReference>
<keyword evidence="1" id="KW-0472">Membrane</keyword>
<dbReference type="PANTHER" id="PTHR45138">
    <property type="entry name" value="REGULATORY COMPONENTS OF SENSORY TRANSDUCTION SYSTEM"/>
    <property type="match status" value="1"/>
</dbReference>
<sequence>MGITGRWIPRTLRGRTATNPAAQLERKVGRGIAVLVPVFAVIGTVVLFSGEGPSTAAARAVCVVVLLSTIPVGLWWWVHGRDVVRMPGWFVFYADVGVATVLLTFAQRGLALHATGLFAVIGIYIAYFSSKSVLRAHSGFVSVVIVAFAVAAAFEGTHSSLSIVAQALVVLVVANSVLVFRAVIKAQLELAITDSLTGLLNRRGFEIRIERMLLEAKPGESVTVFVVDLDRFKFVNDTCGHAAGDAVLRSTAYRLANAVPEGSCVARTGGEEFTIAVLMEPSDVLTLADSISGSLSESTDEISITGSVGAAMISVDKWKARTPSDGSEMVHAVLLKADNAMYEAKRAGGDQAKVFGA</sequence>